<feature type="compositionally biased region" description="Basic and acidic residues" evidence="1">
    <location>
        <begin position="1"/>
        <end position="17"/>
    </location>
</feature>
<organism evidence="3 4">
    <name type="scientific">Georgenia alba</name>
    <dbReference type="NCBI Taxonomy" id="2233858"/>
    <lineage>
        <taxon>Bacteria</taxon>
        <taxon>Bacillati</taxon>
        <taxon>Actinomycetota</taxon>
        <taxon>Actinomycetes</taxon>
        <taxon>Micrococcales</taxon>
        <taxon>Bogoriellaceae</taxon>
        <taxon>Georgenia</taxon>
    </lineage>
</organism>
<sequence length="238" mass="25802">MSGPEQERREPDERPDGPDLEAVRGAAPSGFGQLARDRFSLTEAVGGVRGLVESVAPGLVFVVVFIATREIVPPLVASLAVAVVAMVARLVTRTPLTQAVGGLVGVVIGVVWAWRTGEAQDFFAFGLWTNAAYLLAVTVSVLVRYPVVGVVVSLLTGQDLSWRTDSAQRARRRRYEAATWLWVGMFAARLAVQVPLFLQAEVTWLGTARLVMGLPLWGLTLWLTWALVRRVPASAADR</sequence>
<proteinExistence type="predicted"/>
<feature type="region of interest" description="Disordered" evidence="1">
    <location>
        <begin position="1"/>
        <end position="22"/>
    </location>
</feature>
<dbReference type="Proteomes" id="UP001596455">
    <property type="component" value="Unassembled WGS sequence"/>
</dbReference>
<keyword evidence="2" id="KW-0812">Transmembrane</keyword>
<feature type="transmembrane region" description="Helical" evidence="2">
    <location>
        <begin position="177"/>
        <end position="198"/>
    </location>
</feature>
<dbReference type="PIRSF" id="PIRSF010219">
    <property type="entry name" value="UCP010219"/>
    <property type="match status" value="1"/>
</dbReference>
<evidence type="ECO:0000313" key="3">
    <source>
        <dbReference type="EMBL" id="MFC7406110.1"/>
    </source>
</evidence>
<dbReference type="EMBL" id="JBHTCQ010000002">
    <property type="protein sequence ID" value="MFC7406110.1"/>
    <property type="molecule type" value="Genomic_DNA"/>
</dbReference>
<dbReference type="RefSeq" id="WP_382395161.1">
    <property type="nucleotide sequence ID" value="NZ_JBHTCQ010000002.1"/>
</dbReference>
<comment type="caution">
    <text evidence="3">The sequence shown here is derived from an EMBL/GenBank/DDBJ whole genome shotgun (WGS) entry which is preliminary data.</text>
</comment>
<reference evidence="4" key="1">
    <citation type="journal article" date="2019" name="Int. J. Syst. Evol. Microbiol.">
        <title>The Global Catalogue of Microorganisms (GCM) 10K type strain sequencing project: providing services to taxonomists for standard genome sequencing and annotation.</title>
        <authorList>
            <consortium name="The Broad Institute Genomics Platform"/>
            <consortium name="The Broad Institute Genome Sequencing Center for Infectious Disease"/>
            <person name="Wu L."/>
            <person name="Ma J."/>
        </authorList>
    </citation>
    <scope>NUCLEOTIDE SEQUENCE [LARGE SCALE GENOMIC DNA]</scope>
    <source>
        <strain evidence="4">JCM 1490</strain>
    </source>
</reference>
<feature type="transmembrane region" description="Helical" evidence="2">
    <location>
        <begin position="134"/>
        <end position="156"/>
    </location>
</feature>
<accession>A0ABW2QER8</accession>
<evidence type="ECO:0000256" key="2">
    <source>
        <dbReference type="SAM" id="Phobius"/>
    </source>
</evidence>
<dbReference type="InterPro" id="IPR016566">
    <property type="entry name" value="UCP010219"/>
</dbReference>
<feature type="transmembrane region" description="Helical" evidence="2">
    <location>
        <begin position="72"/>
        <end position="91"/>
    </location>
</feature>
<name>A0ABW2QER8_9MICO</name>
<keyword evidence="4" id="KW-1185">Reference proteome</keyword>
<feature type="transmembrane region" description="Helical" evidence="2">
    <location>
        <begin position="46"/>
        <end position="66"/>
    </location>
</feature>
<evidence type="ECO:0000313" key="4">
    <source>
        <dbReference type="Proteomes" id="UP001596455"/>
    </source>
</evidence>
<keyword evidence="2" id="KW-0472">Membrane</keyword>
<dbReference type="Pfam" id="PF11361">
    <property type="entry name" value="DUF3159"/>
    <property type="match status" value="1"/>
</dbReference>
<evidence type="ECO:0000256" key="1">
    <source>
        <dbReference type="SAM" id="MobiDB-lite"/>
    </source>
</evidence>
<feature type="transmembrane region" description="Helical" evidence="2">
    <location>
        <begin position="210"/>
        <end position="228"/>
    </location>
</feature>
<protein>
    <submittedName>
        <fullName evidence="3">DUF3159 domain-containing protein</fullName>
    </submittedName>
</protein>
<keyword evidence="2" id="KW-1133">Transmembrane helix</keyword>
<feature type="transmembrane region" description="Helical" evidence="2">
    <location>
        <begin position="96"/>
        <end position="114"/>
    </location>
</feature>
<gene>
    <name evidence="3" type="ORF">ACFQQL_13390</name>
</gene>